<keyword evidence="10" id="KW-1185">Reference proteome</keyword>
<dbReference type="PANTHER" id="PTHR30472:SF24">
    <property type="entry name" value="FERRIC ENTEROBACTIN TRANSPORT SYSTEM PERMEASE PROTEIN FEPG"/>
    <property type="match status" value="1"/>
</dbReference>
<protein>
    <submittedName>
        <fullName evidence="9">Iron chelate uptake ABC transporter family permease subunit</fullName>
    </submittedName>
</protein>
<evidence type="ECO:0000313" key="9">
    <source>
        <dbReference type="EMBL" id="MCK9875554.1"/>
    </source>
</evidence>
<feature type="transmembrane region" description="Helical" evidence="8">
    <location>
        <begin position="268"/>
        <end position="292"/>
    </location>
</feature>
<gene>
    <name evidence="9" type="ORF">MXD59_07170</name>
</gene>
<feature type="transmembrane region" description="Helical" evidence="8">
    <location>
        <begin position="298"/>
        <end position="323"/>
    </location>
</feature>
<keyword evidence="3" id="KW-0813">Transport</keyword>
<feature type="transmembrane region" description="Helical" evidence="8">
    <location>
        <begin position="95"/>
        <end position="113"/>
    </location>
</feature>
<feature type="transmembrane region" description="Helical" evidence="8">
    <location>
        <begin position="335"/>
        <end position="356"/>
    </location>
</feature>
<comment type="subcellular location">
    <subcellularLocation>
        <location evidence="1">Cell membrane</location>
        <topology evidence="1">Multi-pass membrane protein</topology>
    </subcellularLocation>
</comment>
<accession>A0ABT0JVJ1</accession>
<dbReference type="SUPFAM" id="SSF81345">
    <property type="entry name" value="ABC transporter involved in vitamin B12 uptake, BtuC"/>
    <property type="match status" value="1"/>
</dbReference>
<dbReference type="Pfam" id="PF01032">
    <property type="entry name" value="FecCD"/>
    <property type="match status" value="1"/>
</dbReference>
<evidence type="ECO:0000256" key="3">
    <source>
        <dbReference type="ARBA" id="ARBA00022448"/>
    </source>
</evidence>
<keyword evidence="4" id="KW-1003">Cell membrane</keyword>
<feature type="transmembrane region" description="Helical" evidence="8">
    <location>
        <begin position="150"/>
        <end position="167"/>
    </location>
</feature>
<feature type="transmembrane region" description="Helical" evidence="8">
    <location>
        <begin position="179"/>
        <end position="198"/>
    </location>
</feature>
<evidence type="ECO:0000313" key="10">
    <source>
        <dbReference type="Proteomes" id="UP001201873"/>
    </source>
</evidence>
<keyword evidence="7 8" id="KW-0472">Membrane</keyword>
<dbReference type="InterPro" id="IPR000522">
    <property type="entry name" value="ABC_transptr_permease_BtuC"/>
</dbReference>
<feature type="transmembrane region" description="Helical" evidence="8">
    <location>
        <begin position="125"/>
        <end position="144"/>
    </location>
</feature>
<sequence length="362" mass="36184">MNSARVTNPRVAGPVVGAGRVVRVRRFGGDAVSVRISPRSITISAAFTVAVLVAGVAALTTGDYPIPFADVVRTLAGHGSGGNDFVVNSLRLPRLLTGLLVGAGLALSGSIFQSVSGNLLGSPDILGFTTGSATGAIVVLLVLHGTAGQATFGAVVGGVITGALVYLLAHRRGVAGPRLVLIGIAAGALLSSVNSYLITRAELADAVNTQIWLIGSLNSRGWEQVRPLAAALVVLVPLALWLGRRLAYLELGDDTAQALGVGVGRSRAALIAVGAALAAVATAAAGPIGFVALTAPPLARWLCGASAPPLVATALAGAALVAVSDLAAQRLFAPTQLPVGVATAVVGGAYLAVLLVRQRRPG</sequence>
<evidence type="ECO:0000256" key="4">
    <source>
        <dbReference type="ARBA" id="ARBA00022475"/>
    </source>
</evidence>
<reference evidence="9 10" key="1">
    <citation type="submission" date="2022-04" db="EMBL/GenBank/DDBJ databases">
        <title>Genome diversity in the genus Frankia.</title>
        <authorList>
            <person name="Carlos-Shanley C."/>
            <person name="Hahn D."/>
        </authorList>
    </citation>
    <scope>NUCLEOTIDE SEQUENCE [LARGE SCALE GENOMIC DNA]</scope>
    <source>
        <strain evidence="9 10">Ag45/Mut15</strain>
    </source>
</reference>
<evidence type="ECO:0000256" key="8">
    <source>
        <dbReference type="SAM" id="Phobius"/>
    </source>
</evidence>
<keyword evidence="5 8" id="KW-0812">Transmembrane</keyword>
<proteinExistence type="inferred from homology"/>
<keyword evidence="6 8" id="KW-1133">Transmembrane helix</keyword>
<evidence type="ECO:0000256" key="6">
    <source>
        <dbReference type="ARBA" id="ARBA00022989"/>
    </source>
</evidence>
<comment type="similarity">
    <text evidence="2">Belongs to the binding-protein-dependent transport system permease family. FecCD subfamily.</text>
</comment>
<dbReference type="CDD" id="cd06550">
    <property type="entry name" value="TM_ABC_iron-siderophores_like"/>
    <property type="match status" value="1"/>
</dbReference>
<dbReference type="EMBL" id="JALKFT010000005">
    <property type="protein sequence ID" value="MCK9875554.1"/>
    <property type="molecule type" value="Genomic_DNA"/>
</dbReference>
<feature type="transmembrane region" description="Helical" evidence="8">
    <location>
        <begin position="41"/>
        <end position="60"/>
    </location>
</feature>
<dbReference type="Proteomes" id="UP001201873">
    <property type="component" value="Unassembled WGS sequence"/>
</dbReference>
<evidence type="ECO:0000256" key="5">
    <source>
        <dbReference type="ARBA" id="ARBA00022692"/>
    </source>
</evidence>
<evidence type="ECO:0000256" key="7">
    <source>
        <dbReference type="ARBA" id="ARBA00023136"/>
    </source>
</evidence>
<dbReference type="PANTHER" id="PTHR30472">
    <property type="entry name" value="FERRIC ENTEROBACTIN TRANSPORT SYSTEM PERMEASE PROTEIN"/>
    <property type="match status" value="1"/>
</dbReference>
<name>A0ABT0JVJ1_9ACTN</name>
<dbReference type="InterPro" id="IPR037294">
    <property type="entry name" value="ABC_BtuC-like"/>
</dbReference>
<dbReference type="RefSeq" id="WP_248823983.1">
    <property type="nucleotide sequence ID" value="NZ_JALKFT010000005.1"/>
</dbReference>
<organism evidence="9 10">
    <name type="scientific">Frankia umida</name>
    <dbReference type="NCBI Taxonomy" id="573489"/>
    <lineage>
        <taxon>Bacteria</taxon>
        <taxon>Bacillati</taxon>
        <taxon>Actinomycetota</taxon>
        <taxon>Actinomycetes</taxon>
        <taxon>Frankiales</taxon>
        <taxon>Frankiaceae</taxon>
        <taxon>Frankia</taxon>
    </lineage>
</organism>
<evidence type="ECO:0000256" key="2">
    <source>
        <dbReference type="ARBA" id="ARBA00007935"/>
    </source>
</evidence>
<evidence type="ECO:0000256" key="1">
    <source>
        <dbReference type="ARBA" id="ARBA00004651"/>
    </source>
</evidence>
<comment type="caution">
    <text evidence="9">The sequence shown here is derived from an EMBL/GenBank/DDBJ whole genome shotgun (WGS) entry which is preliminary data.</text>
</comment>
<dbReference type="Gene3D" id="1.10.3470.10">
    <property type="entry name" value="ABC transporter involved in vitamin B12 uptake, BtuC"/>
    <property type="match status" value="1"/>
</dbReference>